<dbReference type="FunFam" id="1.20.58.220:FF:000004">
    <property type="entry name" value="Phosphate-specific transport system accessory protein PhoU"/>
    <property type="match status" value="1"/>
</dbReference>
<evidence type="ECO:0000256" key="1">
    <source>
        <dbReference type="ARBA" id="ARBA00004496"/>
    </source>
</evidence>
<gene>
    <name evidence="9" type="primary">phoU</name>
    <name evidence="9" type="ORF">H9L01_08705</name>
</gene>
<protein>
    <recommendedName>
        <fullName evidence="7">Phosphate-specific transport system accessory protein PhoU</fullName>
    </recommendedName>
</protein>
<accession>A0A7G9RXW7</accession>
<dbReference type="GO" id="GO:0045936">
    <property type="term" value="P:negative regulation of phosphate metabolic process"/>
    <property type="evidence" value="ECO:0007669"/>
    <property type="project" value="InterPro"/>
</dbReference>
<dbReference type="PANTHER" id="PTHR42930:SF3">
    <property type="entry name" value="PHOSPHATE-SPECIFIC TRANSPORT SYSTEM ACCESSORY PROTEIN PHOU"/>
    <property type="match status" value="1"/>
</dbReference>
<dbReference type="Gene3D" id="1.20.58.220">
    <property type="entry name" value="Phosphate transport system protein phou homolog 2, domain 2"/>
    <property type="match status" value="1"/>
</dbReference>
<dbReference type="KEGG" id="eio:H9L01_08705"/>
<dbReference type="InterPro" id="IPR038078">
    <property type="entry name" value="PhoU-like_sf"/>
</dbReference>
<comment type="function">
    <text evidence="7">Plays a role in the regulation of phosphate uptake.</text>
</comment>
<dbReference type="InterPro" id="IPR026022">
    <property type="entry name" value="PhoU_dom"/>
</dbReference>
<dbReference type="EMBL" id="CP060715">
    <property type="protein sequence ID" value="QNN60442.1"/>
    <property type="molecule type" value="Genomic_DNA"/>
</dbReference>
<dbReference type="GO" id="GO:0030643">
    <property type="term" value="P:intracellular phosphate ion homeostasis"/>
    <property type="evidence" value="ECO:0007669"/>
    <property type="project" value="InterPro"/>
</dbReference>
<comment type="subunit">
    <text evidence="3 7">Homodimer.</text>
</comment>
<evidence type="ECO:0000313" key="10">
    <source>
        <dbReference type="Proteomes" id="UP000515928"/>
    </source>
</evidence>
<keyword evidence="6 7" id="KW-0592">Phosphate transport</keyword>
<dbReference type="Proteomes" id="UP000515928">
    <property type="component" value="Chromosome"/>
</dbReference>
<dbReference type="NCBIfam" id="TIGR02135">
    <property type="entry name" value="phoU_full"/>
    <property type="match status" value="1"/>
</dbReference>
<name>A0A7G9RXW7_9FIRM</name>
<feature type="domain" description="PhoU" evidence="8">
    <location>
        <begin position="116"/>
        <end position="198"/>
    </location>
</feature>
<evidence type="ECO:0000259" key="8">
    <source>
        <dbReference type="Pfam" id="PF01895"/>
    </source>
</evidence>
<dbReference type="InterPro" id="IPR028366">
    <property type="entry name" value="PhoU"/>
</dbReference>
<evidence type="ECO:0000256" key="6">
    <source>
        <dbReference type="ARBA" id="ARBA00022592"/>
    </source>
</evidence>
<comment type="similarity">
    <text evidence="2 7">Belongs to the PhoU family.</text>
</comment>
<reference evidence="9 10" key="1">
    <citation type="submission" date="2020-08" db="EMBL/GenBank/DDBJ databases">
        <title>Genome sequence of Erysipelothrix inopinata DSM 15511T.</title>
        <authorList>
            <person name="Hyun D.-W."/>
            <person name="Bae J.-W."/>
        </authorList>
    </citation>
    <scope>NUCLEOTIDE SEQUENCE [LARGE SCALE GENOMIC DNA]</scope>
    <source>
        <strain evidence="9 10">DSM 15511</strain>
    </source>
</reference>
<keyword evidence="5 7" id="KW-0963">Cytoplasm</keyword>
<evidence type="ECO:0000313" key="9">
    <source>
        <dbReference type="EMBL" id="QNN60442.1"/>
    </source>
</evidence>
<dbReference type="SUPFAM" id="SSF109755">
    <property type="entry name" value="PhoU-like"/>
    <property type="match status" value="1"/>
</dbReference>
<proteinExistence type="inferred from homology"/>
<dbReference type="AlphaFoldDB" id="A0A7G9RXW7"/>
<evidence type="ECO:0000256" key="7">
    <source>
        <dbReference type="PIRNR" id="PIRNR003107"/>
    </source>
</evidence>
<comment type="subcellular location">
    <subcellularLocation>
        <location evidence="1 7">Cytoplasm</location>
    </subcellularLocation>
</comment>
<evidence type="ECO:0000256" key="5">
    <source>
        <dbReference type="ARBA" id="ARBA00022490"/>
    </source>
</evidence>
<keyword evidence="4 7" id="KW-0813">Transport</keyword>
<sequence>MRIEERMEEYQEEILDMANRVRKSMDMAIKALISGDKELALEVIERDDHINYADESINDSAVEILSLMQPVAKDLRWLIGGIKIASDLERIGDYSKNIGRFVIKNDYLETPYDEEIEEIGNLFLENFDAVVGVLKSQDVKQAYIAAELDDRLDDAFKRIMNRFADDTDAAHRFPLATTGILRNIERAGDHSKNICEQVIYIVKGQHIDFG</sequence>
<dbReference type="Pfam" id="PF01895">
    <property type="entry name" value="PhoU"/>
    <property type="match status" value="2"/>
</dbReference>
<keyword evidence="10" id="KW-1185">Reference proteome</keyword>
<dbReference type="PANTHER" id="PTHR42930">
    <property type="entry name" value="PHOSPHATE-SPECIFIC TRANSPORT SYSTEM ACCESSORY PROTEIN PHOU"/>
    <property type="match status" value="1"/>
</dbReference>
<evidence type="ECO:0000256" key="3">
    <source>
        <dbReference type="ARBA" id="ARBA00011738"/>
    </source>
</evidence>
<evidence type="ECO:0000256" key="2">
    <source>
        <dbReference type="ARBA" id="ARBA00008107"/>
    </source>
</evidence>
<dbReference type="PIRSF" id="PIRSF003107">
    <property type="entry name" value="PhoU"/>
    <property type="match status" value="1"/>
</dbReference>
<dbReference type="RefSeq" id="WP_187533571.1">
    <property type="nucleotide sequence ID" value="NZ_CBCSHU010000004.1"/>
</dbReference>
<organism evidence="9 10">
    <name type="scientific">Erysipelothrix inopinata</name>
    <dbReference type="NCBI Taxonomy" id="225084"/>
    <lineage>
        <taxon>Bacteria</taxon>
        <taxon>Bacillati</taxon>
        <taxon>Bacillota</taxon>
        <taxon>Erysipelotrichia</taxon>
        <taxon>Erysipelotrichales</taxon>
        <taxon>Erysipelotrichaceae</taxon>
        <taxon>Erysipelothrix</taxon>
    </lineage>
</organism>
<evidence type="ECO:0000256" key="4">
    <source>
        <dbReference type="ARBA" id="ARBA00022448"/>
    </source>
</evidence>
<dbReference type="GO" id="GO:0006817">
    <property type="term" value="P:phosphate ion transport"/>
    <property type="evidence" value="ECO:0007669"/>
    <property type="project" value="UniProtKB-KW"/>
</dbReference>
<feature type="domain" description="PhoU" evidence="8">
    <location>
        <begin position="14"/>
        <end position="101"/>
    </location>
</feature>
<dbReference type="GO" id="GO:0005737">
    <property type="term" value="C:cytoplasm"/>
    <property type="evidence" value="ECO:0007669"/>
    <property type="project" value="UniProtKB-SubCell"/>
</dbReference>